<dbReference type="InterPro" id="IPR035372">
    <property type="entry name" value="MCD_N"/>
</dbReference>
<feature type="domain" description="Malonyl-CoA decarboxylase N-terminal" evidence="2">
    <location>
        <begin position="76"/>
        <end position="159"/>
    </location>
</feature>
<name>A0ABT4JQH8_9GAMM</name>
<reference evidence="3" key="1">
    <citation type="submission" date="2022-12" db="EMBL/GenBank/DDBJ databases">
        <title>Marinomonas 15G1-11 sp. nov, isolated from marine algae.</title>
        <authorList>
            <person name="Butt M."/>
            <person name="Choi D.G."/>
            <person name="Kim J.M."/>
            <person name="Lee J.K."/>
            <person name="Baek J.H."/>
            <person name="Jeon C.O."/>
        </authorList>
    </citation>
    <scope>NUCLEOTIDE SEQUENCE</scope>
    <source>
        <strain evidence="3">15G1-11</strain>
    </source>
</reference>
<dbReference type="EMBL" id="JAPUBN010000010">
    <property type="protein sequence ID" value="MCZ2720640.1"/>
    <property type="molecule type" value="Genomic_DNA"/>
</dbReference>
<keyword evidence="4" id="KW-1185">Reference proteome</keyword>
<dbReference type="PANTHER" id="PTHR28641:SF1">
    <property type="entry name" value="MALONYL-COA DECARBOXYLASE, MITOCHONDRIAL"/>
    <property type="match status" value="1"/>
</dbReference>
<dbReference type="Pfam" id="PF05292">
    <property type="entry name" value="MCD"/>
    <property type="match status" value="1"/>
</dbReference>
<protein>
    <submittedName>
        <fullName evidence="3">Malonyl-CoA decarboxylase</fullName>
    </submittedName>
</protein>
<dbReference type="Pfam" id="PF17408">
    <property type="entry name" value="MCD_N"/>
    <property type="match status" value="1"/>
</dbReference>
<evidence type="ECO:0000259" key="1">
    <source>
        <dbReference type="Pfam" id="PF05292"/>
    </source>
</evidence>
<evidence type="ECO:0000313" key="4">
    <source>
        <dbReference type="Proteomes" id="UP001149719"/>
    </source>
</evidence>
<dbReference type="Gene3D" id="3.40.630.150">
    <property type="entry name" value="Malonyl-CoA decarboxylase, catalytic domain"/>
    <property type="match status" value="1"/>
</dbReference>
<gene>
    <name evidence="3" type="ORF">O1D97_03020</name>
</gene>
<sequence>MLLNKWLSSVADVGREMLSRKNDSRKSKTLEEYCADLMSNKGEALGTAIANEVATSYQTADDEKKLSFFQHLLEQYSPDPEAVITLANAYRDEPSYDSYVALSEAIEAPRQKLFKRMNMASKGTEVIVALRKDFLRLVKDHPELKPIDFDLLHLLKSWFNRGFLTLAEIDWNTPAVILEKLIEYEAVHSMSGWDDLKKRLGPNRRCYAFFHASLPNEPLIFVEVALVNGLASAIDPLIDPNPYDNSHNDVLDTAIFYSISNCQSGLAGISFGNFLIKQVVMELKKECPQLTQFATLSPIPTFRRWLSHELDNLESRFINSSSRTTLSLMNEVNWPASQEHCDLLQPILMKLCAQYLINAKKSGKPYDPVTRFHLGNGARIERLNWLGDKSEKGLMQSAGLLVNYFYDIDEVEKNHEAFMNKGTISHSKDLAKLLQVS</sequence>
<evidence type="ECO:0000313" key="3">
    <source>
        <dbReference type="EMBL" id="MCZ2720640.1"/>
    </source>
</evidence>
<accession>A0ABT4JQH8</accession>
<dbReference type="InterPro" id="IPR007956">
    <property type="entry name" value="Malonyl_CoA_deC_C"/>
</dbReference>
<feature type="domain" description="Malonyl-CoA decarboxylase C-terminal" evidence="1">
    <location>
        <begin position="162"/>
        <end position="407"/>
    </location>
</feature>
<proteinExistence type="predicted"/>
<dbReference type="PANTHER" id="PTHR28641">
    <property type="match status" value="1"/>
</dbReference>
<organism evidence="3 4">
    <name type="scientific">Marinomonas phaeophyticola</name>
    <dbReference type="NCBI Taxonomy" id="3004091"/>
    <lineage>
        <taxon>Bacteria</taxon>
        <taxon>Pseudomonadati</taxon>
        <taxon>Pseudomonadota</taxon>
        <taxon>Gammaproteobacteria</taxon>
        <taxon>Oceanospirillales</taxon>
        <taxon>Oceanospirillaceae</taxon>
        <taxon>Marinomonas</taxon>
    </lineage>
</organism>
<dbReference type="InterPro" id="IPR042303">
    <property type="entry name" value="Malonyl_CoA_deC_C_sf"/>
</dbReference>
<dbReference type="RefSeq" id="WP_269122698.1">
    <property type="nucleotide sequence ID" value="NZ_JAPUBN010000010.1"/>
</dbReference>
<comment type="caution">
    <text evidence="3">The sequence shown here is derived from an EMBL/GenBank/DDBJ whole genome shotgun (WGS) entry which is preliminary data.</text>
</comment>
<dbReference type="InterPro" id="IPR038917">
    <property type="entry name" value="Malonyl_CoA_deC"/>
</dbReference>
<dbReference type="Gene3D" id="1.20.140.90">
    <property type="entry name" value="Malonyl-CoA decarboxylase, oligemerization domain"/>
    <property type="match status" value="1"/>
</dbReference>
<dbReference type="InterPro" id="IPR038351">
    <property type="entry name" value="MCD_N_sf"/>
</dbReference>
<dbReference type="Proteomes" id="UP001149719">
    <property type="component" value="Unassembled WGS sequence"/>
</dbReference>
<evidence type="ECO:0000259" key="2">
    <source>
        <dbReference type="Pfam" id="PF17408"/>
    </source>
</evidence>